<dbReference type="Proteomes" id="UP000006772">
    <property type="component" value="Unassembled WGS sequence"/>
</dbReference>
<comment type="caution">
    <text evidence="1">The sequence shown here is derived from an EMBL/GenBank/DDBJ whole genome shotgun (WGS) entry which is preliminary data.</text>
</comment>
<proteinExistence type="predicted"/>
<organism evidence="1 2">
    <name type="scientific">Herbaspirillum frisingense GSF30</name>
    <dbReference type="NCBI Taxonomy" id="864073"/>
    <lineage>
        <taxon>Bacteria</taxon>
        <taxon>Pseudomonadati</taxon>
        <taxon>Pseudomonadota</taxon>
        <taxon>Betaproteobacteria</taxon>
        <taxon>Burkholderiales</taxon>
        <taxon>Oxalobacteraceae</taxon>
        <taxon>Herbaspirillum</taxon>
    </lineage>
</organism>
<accession>A0AAI9IBJ8</accession>
<sequence>MNVTDIRPHSTYIGNGGVTRSVQFIYMTTEGRLVVRWKAVRPKRQLNEVATDVESLEQFADWAKAIKDTRSRDLQHHFSR</sequence>
<dbReference type="AlphaFoldDB" id="A0AAI9IBJ8"/>
<gene>
    <name evidence="1" type="ORF">HFRIS_020040</name>
</gene>
<evidence type="ECO:0000313" key="2">
    <source>
        <dbReference type="Proteomes" id="UP000006772"/>
    </source>
</evidence>
<name>A0AAI9IBJ8_9BURK</name>
<reference evidence="1 2" key="1">
    <citation type="journal article" date="2013" name="Front. Microbiol.">
        <title>The genome of the endophytic bacterium H. frisingense GSF30(T) identifies diverse strategies in the Herbaspirillum genus to interact with plants.</title>
        <authorList>
            <person name="Straub D."/>
            <person name="Rothballer M."/>
            <person name="Hartmann A."/>
            <person name="Ludewig U."/>
        </authorList>
    </citation>
    <scope>NUCLEOTIDE SEQUENCE [LARGE SCALE GENOMIC DNA]</scope>
    <source>
        <strain evidence="1 2">GSF30</strain>
    </source>
</reference>
<dbReference type="EMBL" id="AEEC02000036">
    <property type="protein sequence ID" value="EOA02938.1"/>
    <property type="molecule type" value="Genomic_DNA"/>
</dbReference>
<protein>
    <submittedName>
        <fullName evidence="1">Uncharacterized protein</fullName>
    </submittedName>
</protein>
<evidence type="ECO:0000313" key="1">
    <source>
        <dbReference type="EMBL" id="EOA02938.1"/>
    </source>
</evidence>